<evidence type="ECO:0000256" key="12">
    <source>
        <dbReference type="ARBA" id="ARBA00048342"/>
    </source>
</evidence>
<keyword evidence="6" id="KW-0521">NADP</keyword>
<keyword evidence="3 16" id="KW-0288">FMN</keyword>
<feature type="binding site" evidence="18">
    <location>
        <position position="144"/>
    </location>
    <ligand>
        <name>FMN</name>
        <dbReference type="ChEBI" id="CHEBI:58210"/>
    </ligand>
</feature>
<comment type="similarity">
    <text evidence="16">Belongs to the dus family.</text>
</comment>
<comment type="similarity">
    <text evidence="9">Belongs to the Dus family. Dus1 subfamily.</text>
</comment>
<comment type="catalytic activity">
    <reaction evidence="10">
        <text>5,6-dihydrouridine(17) in tRNA + NAD(+) = uridine(17) in tRNA + NADH + H(+)</text>
        <dbReference type="Rhea" id="RHEA:53372"/>
        <dbReference type="Rhea" id="RHEA-COMP:13541"/>
        <dbReference type="Rhea" id="RHEA-COMP:13542"/>
        <dbReference type="ChEBI" id="CHEBI:15378"/>
        <dbReference type="ChEBI" id="CHEBI:57540"/>
        <dbReference type="ChEBI" id="CHEBI:57945"/>
        <dbReference type="ChEBI" id="CHEBI:65315"/>
        <dbReference type="ChEBI" id="CHEBI:74443"/>
        <dbReference type="EC" id="1.3.1.88"/>
    </reaction>
    <physiologicalReaction direction="right-to-left" evidence="10">
        <dbReference type="Rhea" id="RHEA:53374"/>
    </physiologicalReaction>
</comment>
<dbReference type="InterPro" id="IPR035587">
    <property type="entry name" value="DUS-like_FMN-bd"/>
</dbReference>
<evidence type="ECO:0000256" key="5">
    <source>
        <dbReference type="ARBA" id="ARBA00022694"/>
    </source>
</evidence>
<gene>
    <name evidence="21" type="ORF">CPB83DRAFT_851122</name>
</gene>
<protein>
    <recommendedName>
        <fullName evidence="16">tRNA-dihydrouridine synthase</fullName>
        <ecNumber evidence="16">1.3.1.-</ecNumber>
    </recommendedName>
</protein>
<keyword evidence="7 16" id="KW-0560">Oxidoreductase</keyword>
<comment type="function">
    <text evidence="16">Catalyzes the synthesis of dihydrouridine, a modified base found in the D-loop of most tRNAs.</text>
</comment>
<dbReference type="PROSITE" id="PS01136">
    <property type="entry name" value="UPF0034"/>
    <property type="match status" value="1"/>
</dbReference>
<name>A0A9P6EJG6_9AGAR</name>
<evidence type="ECO:0000256" key="7">
    <source>
        <dbReference type="ARBA" id="ARBA00023002"/>
    </source>
</evidence>
<evidence type="ECO:0000313" key="22">
    <source>
        <dbReference type="Proteomes" id="UP000807306"/>
    </source>
</evidence>
<evidence type="ECO:0000256" key="11">
    <source>
        <dbReference type="ARBA" id="ARBA00047652"/>
    </source>
</evidence>
<feature type="domain" description="DUS-like FMN-binding" evidence="20">
    <location>
        <begin position="12"/>
        <end position="289"/>
    </location>
</feature>
<evidence type="ECO:0000256" key="6">
    <source>
        <dbReference type="ARBA" id="ARBA00022857"/>
    </source>
</evidence>
<dbReference type="OrthoDB" id="272303at2759"/>
<evidence type="ECO:0000256" key="8">
    <source>
        <dbReference type="ARBA" id="ARBA00023027"/>
    </source>
</evidence>
<feature type="region of interest" description="Disordered" evidence="19">
    <location>
        <begin position="320"/>
        <end position="343"/>
    </location>
</feature>
<evidence type="ECO:0000256" key="4">
    <source>
        <dbReference type="ARBA" id="ARBA00022664"/>
    </source>
</evidence>
<evidence type="ECO:0000256" key="17">
    <source>
        <dbReference type="PIRSR" id="PIRSR006621-1"/>
    </source>
</evidence>
<comment type="catalytic activity">
    <reaction evidence="11">
        <text>5,6-dihydrouridine(16) in tRNA + NADP(+) = uridine(16) in tRNA + NADPH + H(+)</text>
        <dbReference type="Rhea" id="RHEA:53376"/>
        <dbReference type="Rhea" id="RHEA-COMP:13543"/>
        <dbReference type="Rhea" id="RHEA-COMP:13544"/>
        <dbReference type="ChEBI" id="CHEBI:15378"/>
        <dbReference type="ChEBI" id="CHEBI:57783"/>
        <dbReference type="ChEBI" id="CHEBI:58349"/>
        <dbReference type="ChEBI" id="CHEBI:65315"/>
        <dbReference type="ChEBI" id="CHEBI:74443"/>
        <dbReference type="EC" id="1.3.1.88"/>
    </reaction>
    <physiologicalReaction direction="right-to-left" evidence="11">
        <dbReference type="Rhea" id="RHEA:53378"/>
    </physiologicalReaction>
</comment>
<comment type="caution">
    <text evidence="21">The sequence shown here is derived from an EMBL/GenBank/DDBJ whole genome shotgun (WGS) entry which is preliminary data.</text>
</comment>
<keyword evidence="8" id="KW-0520">NAD</keyword>
<feature type="active site" description="Proton donor" evidence="17">
    <location>
        <position position="103"/>
    </location>
</feature>
<dbReference type="CDD" id="cd02801">
    <property type="entry name" value="DUS_like_FMN"/>
    <property type="match status" value="1"/>
</dbReference>
<evidence type="ECO:0000256" key="2">
    <source>
        <dbReference type="ARBA" id="ARBA00022630"/>
    </source>
</evidence>
<comment type="catalytic activity">
    <reaction evidence="13">
        <text>5,6-dihydrouridine(16) in tRNA + NAD(+) = uridine(16) in tRNA + NADH + H(+)</text>
        <dbReference type="Rhea" id="RHEA:53380"/>
        <dbReference type="Rhea" id="RHEA-COMP:13543"/>
        <dbReference type="Rhea" id="RHEA-COMP:13544"/>
        <dbReference type="ChEBI" id="CHEBI:15378"/>
        <dbReference type="ChEBI" id="CHEBI:57540"/>
        <dbReference type="ChEBI" id="CHEBI:57945"/>
        <dbReference type="ChEBI" id="CHEBI:65315"/>
        <dbReference type="ChEBI" id="CHEBI:74443"/>
        <dbReference type="EC" id="1.3.1.88"/>
    </reaction>
    <physiologicalReaction direction="right-to-left" evidence="13">
        <dbReference type="Rhea" id="RHEA:53382"/>
    </physiologicalReaction>
</comment>
<dbReference type="GO" id="GO:0017150">
    <property type="term" value="F:tRNA dihydrouridine synthase activity"/>
    <property type="evidence" value="ECO:0007669"/>
    <property type="project" value="InterPro"/>
</dbReference>
<evidence type="ECO:0000256" key="3">
    <source>
        <dbReference type="ARBA" id="ARBA00022643"/>
    </source>
</evidence>
<evidence type="ECO:0000256" key="1">
    <source>
        <dbReference type="ARBA" id="ARBA00001917"/>
    </source>
</evidence>
<dbReference type="GO" id="GO:0006397">
    <property type="term" value="P:mRNA processing"/>
    <property type="evidence" value="ECO:0007669"/>
    <property type="project" value="UniProtKB-KW"/>
</dbReference>
<sequence length="363" mass="40583">MRASSLDLRYIAAPMVNQSDLPFRLLVRRYGVTLPYTQMYIADRLLEDREYLEYHLQDLSLASDNPYNRPVVAQLGGNDTDTLVRAGRKIQGLCDAIDLNLGCPQESARDGHYGAYLLPQKDWPLIESIVSAMSKSFTVPVSAKLRLCQPTNKTVDLAQKIEGAGASWITLHARTVSAKRRRQGAANLEEVKRLKECLGVPVISNGNVRSFSDLECNRNFTSANGLMVGETLLGNPCIFAGPTIPDPVDISLEYIYICKEYPGTSLKIVQTHIRHFVEFQCSRRSWFPKFRAALSATNSLDELERLLSFNVERWRGRFPRGYKSDDEQATPAELHSDIGDDPKGTGVLNDSSDFGLALFHPQV</sequence>
<comment type="catalytic activity">
    <reaction evidence="14">
        <text>a 5,6-dihydrouridine in mRNA + NADP(+) = a uridine in mRNA + NADPH + H(+)</text>
        <dbReference type="Rhea" id="RHEA:69855"/>
        <dbReference type="Rhea" id="RHEA-COMP:14658"/>
        <dbReference type="Rhea" id="RHEA-COMP:17789"/>
        <dbReference type="ChEBI" id="CHEBI:15378"/>
        <dbReference type="ChEBI" id="CHEBI:57783"/>
        <dbReference type="ChEBI" id="CHEBI:58349"/>
        <dbReference type="ChEBI" id="CHEBI:65315"/>
        <dbReference type="ChEBI" id="CHEBI:74443"/>
    </reaction>
    <physiologicalReaction direction="right-to-left" evidence="14">
        <dbReference type="Rhea" id="RHEA:69857"/>
    </physiologicalReaction>
</comment>
<comment type="catalytic activity">
    <reaction evidence="12">
        <text>a 5,6-dihydrouridine in mRNA + NAD(+) = a uridine in mRNA + NADH + H(+)</text>
        <dbReference type="Rhea" id="RHEA:69851"/>
        <dbReference type="Rhea" id="RHEA-COMP:14658"/>
        <dbReference type="Rhea" id="RHEA-COMP:17789"/>
        <dbReference type="ChEBI" id="CHEBI:15378"/>
        <dbReference type="ChEBI" id="CHEBI:57540"/>
        <dbReference type="ChEBI" id="CHEBI:57945"/>
        <dbReference type="ChEBI" id="CHEBI:65315"/>
        <dbReference type="ChEBI" id="CHEBI:74443"/>
    </reaction>
    <physiologicalReaction direction="right-to-left" evidence="12">
        <dbReference type="Rhea" id="RHEA:69853"/>
    </physiologicalReaction>
</comment>
<evidence type="ECO:0000259" key="20">
    <source>
        <dbReference type="Pfam" id="PF01207"/>
    </source>
</evidence>
<dbReference type="InterPro" id="IPR001269">
    <property type="entry name" value="DUS_fam"/>
</dbReference>
<evidence type="ECO:0000256" key="14">
    <source>
        <dbReference type="ARBA" id="ARBA00049447"/>
    </source>
</evidence>
<dbReference type="GO" id="GO:0050660">
    <property type="term" value="F:flavin adenine dinucleotide binding"/>
    <property type="evidence" value="ECO:0007669"/>
    <property type="project" value="InterPro"/>
</dbReference>
<keyword evidence="22" id="KW-1185">Reference proteome</keyword>
<dbReference type="SUPFAM" id="SSF51395">
    <property type="entry name" value="FMN-linked oxidoreductases"/>
    <property type="match status" value="1"/>
</dbReference>
<dbReference type="Gene3D" id="3.20.20.70">
    <property type="entry name" value="Aldolase class I"/>
    <property type="match status" value="1"/>
</dbReference>
<evidence type="ECO:0000256" key="19">
    <source>
        <dbReference type="SAM" id="MobiDB-lite"/>
    </source>
</evidence>
<keyword evidence="18" id="KW-0547">Nucleotide-binding</keyword>
<dbReference type="InterPro" id="IPR018517">
    <property type="entry name" value="tRNA_hU_synthase_CS"/>
</dbReference>
<dbReference type="InterPro" id="IPR013785">
    <property type="entry name" value="Aldolase_TIM"/>
</dbReference>
<evidence type="ECO:0000256" key="16">
    <source>
        <dbReference type="PIRNR" id="PIRNR006621"/>
    </source>
</evidence>
<reference evidence="21" key="1">
    <citation type="submission" date="2020-11" db="EMBL/GenBank/DDBJ databases">
        <authorList>
            <consortium name="DOE Joint Genome Institute"/>
            <person name="Ahrendt S."/>
            <person name="Riley R."/>
            <person name="Andreopoulos W."/>
            <person name="Labutti K."/>
            <person name="Pangilinan J."/>
            <person name="Ruiz-Duenas F.J."/>
            <person name="Barrasa J.M."/>
            <person name="Sanchez-Garcia M."/>
            <person name="Camarero S."/>
            <person name="Miyauchi S."/>
            <person name="Serrano A."/>
            <person name="Linde D."/>
            <person name="Babiker R."/>
            <person name="Drula E."/>
            <person name="Ayuso-Fernandez I."/>
            <person name="Pacheco R."/>
            <person name="Padilla G."/>
            <person name="Ferreira P."/>
            <person name="Barriuso J."/>
            <person name="Kellner H."/>
            <person name="Castanera R."/>
            <person name="Alfaro M."/>
            <person name="Ramirez L."/>
            <person name="Pisabarro A.G."/>
            <person name="Kuo A."/>
            <person name="Tritt A."/>
            <person name="Lipzen A."/>
            <person name="He G."/>
            <person name="Yan M."/>
            <person name="Ng V."/>
            <person name="Cullen D."/>
            <person name="Martin F."/>
            <person name="Rosso M.-N."/>
            <person name="Henrissat B."/>
            <person name="Hibbett D."/>
            <person name="Martinez A.T."/>
            <person name="Grigoriev I.V."/>
        </authorList>
    </citation>
    <scope>NUCLEOTIDE SEQUENCE</scope>
    <source>
        <strain evidence="21">CBS 506.95</strain>
    </source>
</reference>
<evidence type="ECO:0000256" key="15">
    <source>
        <dbReference type="ARBA" id="ARBA00049467"/>
    </source>
</evidence>
<dbReference type="Proteomes" id="UP000807306">
    <property type="component" value="Unassembled WGS sequence"/>
</dbReference>
<feature type="binding site" evidence="18">
    <location>
        <begin position="14"/>
        <end position="16"/>
    </location>
    <ligand>
        <name>FMN</name>
        <dbReference type="ChEBI" id="CHEBI:58210"/>
    </ligand>
</feature>
<dbReference type="AlphaFoldDB" id="A0A9P6EJG6"/>
<proteinExistence type="inferred from homology"/>
<keyword evidence="5 16" id="KW-0819">tRNA processing</keyword>
<comment type="catalytic activity">
    <reaction evidence="15">
        <text>5,6-dihydrouridine(17) in tRNA + NADP(+) = uridine(17) in tRNA + NADPH + H(+)</text>
        <dbReference type="Rhea" id="RHEA:53368"/>
        <dbReference type="Rhea" id="RHEA-COMP:13541"/>
        <dbReference type="Rhea" id="RHEA-COMP:13542"/>
        <dbReference type="ChEBI" id="CHEBI:15378"/>
        <dbReference type="ChEBI" id="CHEBI:57783"/>
        <dbReference type="ChEBI" id="CHEBI:58349"/>
        <dbReference type="ChEBI" id="CHEBI:65315"/>
        <dbReference type="ChEBI" id="CHEBI:74443"/>
        <dbReference type="EC" id="1.3.1.88"/>
    </reaction>
    <physiologicalReaction direction="right-to-left" evidence="15">
        <dbReference type="Rhea" id="RHEA:53370"/>
    </physiologicalReaction>
</comment>
<feature type="binding site" evidence="18">
    <location>
        <position position="172"/>
    </location>
    <ligand>
        <name>FMN</name>
        <dbReference type="ChEBI" id="CHEBI:58210"/>
    </ligand>
</feature>
<dbReference type="PIRSF" id="PIRSF006621">
    <property type="entry name" value="Dus"/>
    <property type="match status" value="1"/>
</dbReference>
<dbReference type="EMBL" id="MU157841">
    <property type="protein sequence ID" value="KAF9530182.1"/>
    <property type="molecule type" value="Genomic_DNA"/>
</dbReference>
<evidence type="ECO:0000256" key="9">
    <source>
        <dbReference type="ARBA" id="ARBA00038313"/>
    </source>
</evidence>
<feature type="compositionally biased region" description="Basic and acidic residues" evidence="19">
    <location>
        <begin position="334"/>
        <end position="343"/>
    </location>
</feature>
<dbReference type="PANTHER" id="PTHR11082">
    <property type="entry name" value="TRNA-DIHYDROURIDINE SYNTHASE"/>
    <property type="match status" value="1"/>
</dbReference>
<evidence type="ECO:0000256" key="13">
    <source>
        <dbReference type="ARBA" id="ARBA00048934"/>
    </source>
</evidence>
<keyword evidence="4" id="KW-0507">mRNA processing</keyword>
<feature type="binding site" evidence="18">
    <location>
        <position position="74"/>
    </location>
    <ligand>
        <name>FMN</name>
        <dbReference type="ChEBI" id="CHEBI:58210"/>
    </ligand>
</feature>
<dbReference type="PANTHER" id="PTHR11082:SF5">
    <property type="entry name" value="TRNA-DIHYDROURIDINE(16_17) SYNTHASE [NAD(P)(+)]-LIKE"/>
    <property type="match status" value="1"/>
</dbReference>
<comment type="cofactor">
    <cofactor evidence="1 16 18">
        <name>FMN</name>
        <dbReference type="ChEBI" id="CHEBI:58210"/>
    </cofactor>
</comment>
<accession>A0A9P6EJG6</accession>
<keyword evidence="2 16" id="KW-0285">Flavoprotein</keyword>
<dbReference type="EC" id="1.3.1.-" evidence="16"/>
<dbReference type="Pfam" id="PF01207">
    <property type="entry name" value="Dus"/>
    <property type="match status" value="1"/>
</dbReference>
<organism evidence="21 22">
    <name type="scientific">Crepidotus variabilis</name>
    <dbReference type="NCBI Taxonomy" id="179855"/>
    <lineage>
        <taxon>Eukaryota</taxon>
        <taxon>Fungi</taxon>
        <taxon>Dikarya</taxon>
        <taxon>Basidiomycota</taxon>
        <taxon>Agaricomycotina</taxon>
        <taxon>Agaricomycetes</taxon>
        <taxon>Agaricomycetidae</taxon>
        <taxon>Agaricales</taxon>
        <taxon>Agaricineae</taxon>
        <taxon>Crepidotaceae</taxon>
        <taxon>Crepidotus</taxon>
    </lineage>
</organism>
<evidence type="ECO:0000313" key="21">
    <source>
        <dbReference type="EMBL" id="KAF9530182.1"/>
    </source>
</evidence>
<evidence type="ECO:0000256" key="10">
    <source>
        <dbReference type="ARBA" id="ARBA00047287"/>
    </source>
</evidence>
<evidence type="ECO:0000256" key="18">
    <source>
        <dbReference type="PIRSR" id="PIRSR006621-2"/>
    </source>
</evidence>